<comment type="caution">
    <text evidence="1">The sequence shown here is derived from an EMBL/GenBank/DDBJ whole genome shotgun (WGS) entry which is preliminary data.</text>
</comment>
<proteinExistence type="predicted"/>
<reference evidence="2" key="1">
    <citation type="journal article" date="2016" name="Nat. Commun.">
        <title>The Gonium pectorale genome demonstrates co-option of cell cycle regulation during the evolution of multicellularity.</title>
        <authorList>
            <person name="Hanschen E.R."/>
            <person name="Marriage T.N."/>
            <person name="Ferris P.J."/>
            <person name="Hamaji T."/>
            <person name="Toyoda A."/>
            <person name="Fujiyama A."/>
            <person name="Neme R."/>
            <person name="Noguchi H."/>
            <person name="Minakuchi Y."/>
            <person name="Suzuki M."/>
            <person name="Kawai-Toyooka H."/>
            <person name="Smith D.R."/>
            <person name="Sparks H."/>
            <person name="Anderson J."/>
            <person name="Bakaric R."/>
            <person name="Luria V."/>
            <person name="Karger A."/>
            <person name="Kirschner M.W."/>
            <person name="Durand P.M."/>
            <person name="Michod R.E."/>
            <person name="Nozaki H."/>
            <person name="Olson B.J."/>
        </authorList>
    </citation>
    <scope>NUCLEOTIDE SEQUENCE [LARGE SCALE GENOMIC DNA]</scope>
    <source>
        <strain evidence="2">NIES-2863</strain>
    </source>
</reference>
<organism evidence="1 2">
    <name type="scientific">Gonium pectorale</name>
    <name type="common">Green alga</name>
    <dbReference type="NCBI Taxonomy" id="33097"/>
    <lineage>
        <taxon>Eukaryota</taxon>
        <taxon>Viridiplantae</taxon>
        <taxon>Chlorophyta</taxon>
        <taxon>core chlorophytes</taxon>
        <taxon>Chlorophyceae</taxon>
        <taxon>CS clade</taxon>
        <taxon>Chlamydomonadales</taxon>
        <taxon>Volvocaceae</taxon>
        <taxon>Gonium</taxon>
    </lineage>
</organism>
<dbReference type="AlphaFoldDB" id="A0A150GL67"/>
<name>A0A150GL67_GONPE</name>
<evidence type="ECO:0000313" key="1">
    <source>
        <dbReference type="EMBL" id="KXZ50552.1"/>
    </source>
</evidence>
<keyword evidence="2" id="KW-1185">Reference proteome</keyword>
<protein>
    <submittedName>
        <fullName evidence="1">Uncharacterized protein</fullName>
    </submittedName>
</protein>
<evidence type="ECO:0000313" key="2">
    <source>
        <dbReference type="Proteomes" id="UP000075714"/>
    </source>
</evidence>
<sequence>MDYLRRQQLLAEADSLKPGLGGELARFPIASSADLDQLQAMIDEHKQFMATHATLSSEYQRQRDEYRRLAAASDAKIAASGLGSLAPAALAAARQLGAASSWLGLNTASEGAMAAAWVAKDAEELRQERVQVWREAHAPSSIPCPRAITEVAEITAALRSPAALP</sequence>
<dbReference type="Proteomes" id="UP000075714">
    <property type="component" value="Unassembled WGS sequence"/>
</dbReference>
<gene>
    <name evidence="1" type="ORF">GPECTOR_16g727</name>
</gene>
<dbReference type="EMBL" id="LSYV01000017">
    <property type="protein sequence ID" value="KXZ50552.1"/>
    <property type="molecule type" value="Genomic_DNA"/>
</dbReference>
<dbReference type="OrthoDB" id="544939at2759"/>
<accession>A0A150GL67</accession>